<name>A0A365GZK8_9ACTN</name>
<gene>
    <name evidence="4" type="ORF">DPM19_26390</name>
</gene>
<dbReference type="AlphaFoldDB" id="A0A365GZK8"/>
<reference evidence="4 5" key="1">
    <citation type="submission" date="2018-06" db="EMBL/GenBank/DDBJ databases">
        <title>Actinomadura craniellae sp. nov. isolated from marine sponge Craniella sp.</title>
        <authorList>
            <person name="Li L."/>
            <person name="Xu Q.H."/>
            <person name="Lin H.W."/>
            <person name="Lu Y.H."/>
        </authorList>
    </citation>
    <scope>NUCLEOTIDE SEQUENCE [LARGE SCALE GENOMIC DNA]</scope>
    <source>
        <strain evidence="4 5">LHW63021</strain>
    </source>
</reference>
<dbReference type="RefSeq" id="WP_111870738.1">
    <property type="nucleotide sequence ID" value="NZ_QLYX01000014.1"/>
</dbReference>
<protein>
    <submittedName>
        <fullName evidence="4">PucR family transcriptional regulator</fullName>
    </submittedName>
</protein>
<evidence type="ECO:0000256" key="1">
    <source>
        <dbReference type="SAM" id="MobiDB-lite"/>
    </source>
</evidence>
<proteinExistence type="predicted"/>
<dbReference type="InterPro" id="IPR051448">
    <property type="entry name" value="CdaR-like_regulators"/>
</dbReference>
<organism evidence="4 5">
    <name type="scientific">Actinomadura craniellae</name>
    <dbReference type="NCBI Taxonomy" id="2231787"/>
    <lineage>
        <taxon>Bacteria</taxon>
        <taxon>Bacillati</taxon>
        <taxon>Actinomycetota</taxon>
        <taxon>Actinomycetes</taxon>
        <taxon>Streptosporangiales</taxon>
        <taxon>Thermomonosporaceae</taxon>
        <taxon>Actinomadura</taxon>
    </lineage>
</organism>
<keyword evidence="5" id="KW-1185">Reference proteome</keyword>
<feature type="domain" description="PucR C-terminal helix-turn-helix" evidence="2">
    <location>
        <begin position="317"/>
        <end position="375"/>
    </location>
</feature>
<evidence type="ECO:0000259" key="2">
    <source>
        <dbReference type="Pfam" id="PF13556"/>
    </source>
</evidence>
<dbReference type="Pfam" id="PF13556">
    <property type="entry name" value="HTH_30"/>
    <property type="match status" value="1"/>
</dbReference>
<dbReference type="Gene3D" id="1.10.10.2840">
    <property type="entry name" value="PucR C-terminal helix-turn-helix domain"/>
    <property type="match status" value="1"/>
</dbReference>
<dbReference type="InterPro" id="IPR042070">
    <property type="entry name" value="PucR_C-HTH_sf"/>
</dbReference>
<dbReference type="PANTHER" id="PTHR33744">
    <property type="entry name" value="CARBOHYDRATE DIACID REGULATOR"/>
    <property type="match status" value="1"/>
</dbReference>
<dbReference type="InterPro" id="IPR025736">
    <property type="entry name" value="PucR_C-HTH_dom"/>
</dbReference>
<dbReference type="Proteomes" id="UP000251891">
    <property type="component" value="Unassembled WGS sequence"/>
</dbReference>
<dbReference type="PANTHER" id="PTHR33744:SF1">
    <property type="entry name" value="DNA-BINDING TRANSCRIPTIONAL ACTIVATOR ADER"/>
    <property type="match status" value="1"/>
</dbReference>
<dbReference type="Pfam" id="PF14361">
    <property type="entry name" value="RsbRD_N"/>
    <property type="match status" value="1"/>
</dbReference>
<sequence>MVSSRLDTHAFEAIPSRLAGLVRARAEATAGDLWGASPDNDEVVGAVRRFCDLVEDSSTAGRRRVADAYAETGRRWAREGRGPEELHHLLIRAARAVGHILNGPADAEIDQRIRAAITEAQFGFIDGVSTAFAEGHRAQAPTDGAERERCRRRLLELLLADQPADPEALAGLAERAGWTPPRTVAAVALAPRGEHEVGQVILSDELLVDHPGGAAPRLLLPDPDAPNRDRLLRPLLRDWVVAIGPPMPIAQAARSLAWARDTLTLINRGVIDGTGIVHSIDHVPSLIIFRSQTIIDSVASIRLAALSTVGDAQRRRLAETLLALLENNFNATEAGASLHVHPQTVRYRLRQLEELFGAELHDPRTRLEMQMILHAQLGRVRAPAGYRAEPGDTAPRRRAVAAS</sequence>
<feature type="region of interest" description="Disordered" evidence="1">
    <location>
        <begin position="384"/>
        <end position="403"/>
    </location>
</feature>
<comment type="caution">
    <text evidence="4">The sequence shown here is derived from an EMBL/GenBank/DDBJ whole genome shotgun (WGS) entry which is preliminary data.</text>
</comment>
<dbReference type="OrthoDB" id="8026818at2"/>
<evidence type="ECO:0000313" key="5">
    <source>
        <dbReference type="Proteomes" id="UP000251891"/>
    </source>
</evidence>
<accession>A0A365GZK8</accession>
<evidence type="ECO:0000259" key="3">
    <source>
        <dbReference type="Pfam" id="PF14361"/>
    </source>
</evidence>
<evidence type="ECO:0000313" key="4">
    <source>
        <dbReference type="EMBL" id="RAY12247.1"/>
    </source>
</evidence>
<feature type="domain" description="RsbT co-antagonist protein RsbRD N-terminal" evidence="3">
    <location>
        <begin position="40"/>
        <end position="149"/>
    </location>
</feature>
<dbReference type="EMBL" id="QLYX01000014">
    <property type="protein sequence ID" value="RAY12247.1"/>
    <property type="molecule type" value="Genomic_DNA"/>
</dbReference>
<dbReference type="InterPro" id="IPR025751">
    <property type="entry name" value="RsbRD_N_dom"/>
</dbReference>